<evidence type="ECO:0000313" key="2">
    <source>
        <dbReference type="EMBL" id="AKP77488.1"/>
    </source>
</evidence>
<organism evidence="2 3">
    <name type="scientific">Priestia megaterium Q3</name>
    <dbReference type="NCBI Taxonomy" id="1452722"/>
    <lineage>
        <taxon>Bacteria</taxon>
        <taxon>Bacillati</taxon>
        <taxon>Bacillota</taxon>
        <taxon>Bacilli</taxon>
        <taxon>Bacillales</taxon>
        <taxon>Bacillaceae</taxon>
        <taxon>Priestia</taxon>
    </lineage>
</organism>
<sequence length="173" mass="20307">MHKLKSTLLIIFVFLIFQGNEEPSLAEEDKEEGEYMTMAYDKAEWHYEGDFPEGLDEDQGFVHTGMYLGWIIDNNLYSKEFKEVSSNEITKFKQSQVSGTEIYMNWDGVLASDMLSKEGNDFTKDYYDSGTYFEDYAELFPDVSSVYEVNDTLDNYNIVKNKLNERFKEWKSE</sequence>
<proteinExistence type="predicted"/>
<accession>A0A806TIT3</accession>
<dbReference type="Proteomes" id="UP000036410">
    <property type="component" value="Chromosome"/>
</dbReference>
<evidence type="ECO:0000259" key="1">
    <source>
        <dbReference type="Pfam" id="PF25191"/>
    </source>
</evidence>
<reference evidence="2 3" key="1">
    <citation type="submission" date="2015-01" db="EMBL/GenBank/DDBJ databases">
        <title>Genome sequence of bacillus megaterium Q3.</title>
        <authorList>
            <person name="Wang Y."/>
            <person name="Luo K."/>
            <person name="Bai L."/>
            <person name="Luo F."/>
        </authorList>
    </citation>
    <scope>NUCLEOTIDE SEQUENCE [LARGE SCALE GENOMIC DNA]</scope>
    <source>
        <strain evidence="2 3">Q3</strain>
    </source>
</reference>
<dbReference type="EMBL" id="CP010586">
    <property type="protein sequence ID" value="AKP77488.1"/>
    <property type="molecule type" value="Genomic_DNA"/>
</dbReference>
<dbReference type="Pfam" id="PF25191">
    <property type="entry name" value="DUF7832"/>
    <property type="match status" value="1"/>
</dbReference>
<evidence type="ECO:0000313" key="3">
    <source>
        <dbReference type="Proteomes" id="UP000036410"/>
    </source>
</evidence>
<feature type="domain" description="DUF7832" evidence="1">
    <location>
        <begin position="39"/>
        <end position="149"/>
    </location>
</feature>
<name>A0A806TIT3_PRIMG</name>
<protein>
    <recommendedName>
        <fullName evidence="1">DUF7832 domain-containing protein</fullName>
    </recommendedName>
</protein>
<dbReference type="InterPro" id="IPR057154">
    <property type="entry name" value="DUF7832"/>
</dbReference>
<dbReference type="AlphaFoldDB" id="A0A806TIT3"/>
<gene>
    <name evidence="2" type="ORF">AS52_02527</name>
</gene>